<evidence type="ECO:0000256" key="2">
    <source>
        <dbReference type="SAM" id="SignalP"/>
    </source>
</evidence>
<dbReference type="EMBL" id="LUUG01000119">
    <property type="protein sequence ID" value="OAH97488.1"/>
    <property type="molecule type" value="Genomic_DNA"/>
</dbReference>
<dbReference type="Proteomes" id="UP000078090">
    <property type="component" value="Unassembled WGS sequence"/>
</dbReference>
<feature type="compositionally biased region" description="Basic and acidic residues" evidence="1">
    <location>
        <begin position="31"/>
        <end position="45"/>
    </location>
</feature>
<evidence type="ECO:0008006" key="5">
    <source>
        <dbReference type="Google" id="ProtNLM"/>
    </source>
</evidence>
<gene>
    <name evidence="3" type="ORF">A1332_21460</name>
</gene>
<feature type="compositionally biased region" description="Basic residues" evidence="1">
    <location>
        <begin position="99"/>
        <end position="109"/>
    </location>
</feature>
<feature type="compositionally biased region" description="Polar residues" evidence="1">
    <location>
        <begin position="89"/>
        <end position="98"/>
    </location>
</feature>
<feature type="signal peptide" evidence="2">
    <location>
        <begin position="1"/>
        <end position="25"/>
    </location>
</feature>
<feature type="region of interest" description="Disordered" evidence="1">
    <location>
        <begin position="85"/>
        <end position="109"/>
    </location>
</feature>
<comment type="caution">
    <text evidence="3">The sequence shown here is derived from an EMBL/GenBank/DDBJ whole genome shotgun (WGS) entry which is preliminary data.</text>
</comment>
<dbReference type="OrthoDB" id="5573619at2"/>
<name>A0A177LY51_METMH</name>
<accession>A0A177LY51</accession>
<feature type="chain" id="PRO_5008067419" description="Lipoprotein" evidence="2">
    <location>
        <begin position="26"/>
        <end position="109"/>
    </location>
</feature>
<keyword evidence="2" id="KW-0732">Signal</keyword>
<evidence type="ECO:0000256" key="1">
    <source>
        <dbReference type="SAM" id="MobiDB-lite"/>
    </source>
</evidence>
<sequence length="109" mass="12325">MTNISKFLLRGALLAVFGLAQPCFAGIETPHIDQRQENQDRRIEQGEASGALTTREANHLENQQMRIERQEEVAKADGVVTAGERARLTHQQNKASHNISRKKHNLKRD</sequence>
<evidence type="ECO:0000313" key="3">
    <source>
        <dbReference type="EMBL" id="OAH97488.1"/>
    </source>
</evidence>
<dbReference type="RefSeq" id="WP_064010518.1">
    <property type="nucleotide sequence ID" value="NZ_LUUG01000119.1"/>
</dbReference>
<feature type="region of interest" description="Disordered" evidence="1">
    <location>
        <begin position="31"/>
        <end position="57"/>
    </location>
</feature>
<reference evidence="3 4" key="1">
    <citation type="submission" date="2016-03" db="EMBL/GenBank/DDBJ databases">
        <authorList>
            <person name="Ploux O."/>
        </authorList>
    </citation>
    <scope>NUCLEOTIDE SEQUENCE [LARGE SCALE GENOMIC DNA]</scope>
    <source>
        <strain evidence="3 4">R-45363</strain>
    </source>
</reference>
<protein>
    <recommendedName>
        <fullName evidence="5">Lipoprotein</fullName>
    </recommendedName>
</protein>
<evidence type="ECO:0000313" key="4">
    <source>
        <dbReference type="Proteomes" id="UP000078090"/>
    </source>
</evidence>
<organism evidence="3 4">
    <name type="scientific">Methylomonas methanica</name>
    <dbReference type="NCBI Taxonomy" id="421"/>
    <lineage>
        <taxon>Bacteria</taxon>
        <taxon>Pseudomonadati</taxon>
        <taxon>Pseudomonadota</taxon>
        <taxon>Gammaproteobacteria</taxon>
        <taxon>Methylococcales</taxon>
        <taxon>Methylococcaceae</taxon>
        <taxon>Methylomonas</taxon>
    </lineage>
</organism>
<proteinExistence type="predicted"/>
<dbReference type="AlphaFoldDB" id="A0A177LY51"/>